<dbReference type="AlphaFoldDB" id="A0A974QGL8"/>
<reference evidence="1 2" key="1">
    <citation type="submission" date="2017-03" db="EMBL/GenBank/DDBJ databases">
        <title>Salmonella serotype comparative study.</title>
        <authorList>
            <person name="Liao J."/>
        </authorList>
    </citation>
    <scope>NUCLEOTIDE SEQUENCE [LARGE SCALE GENOMIC DNA]</scope>
    <source>
        <strain evidence="1 2">NY_FSL S10-1448</strain>
    </source>
</reference>
<dbReference type="EMBL" id="NBPI01000003">
    <property type="protein sequence ID" value="OSD73144.1"/>
    <property type="molecule type" value="Genomic_DNA"/>
</dbReference>
<dbReference type="Proteomes" id="UP000868515">
    <property type="component" value="Unassembled WGS sequence"/>
</dbReference>
<gene>
    <name evidence="1" type="ORF">R537_06040</name>
</gene>
<sequence>MLKVFQCDGWAVNKRGLTKGVHYTVTAMSSASAAALATHQATKEGYSFIKINHVREVSYAQ</sequence>
<evidence type="ECO:0000313" key="1">
    <source>
        <dbReference type="EMBL" id="OSD73144.1"/>
    </source>
</evidence>
<name>A0A974QGL8_SALET</name>
<dbReference type="RefSeq" id="WP_223365078.1">
    <property type="nucleotide sequence ID" value="NZ_NBPI01000003.1"/>
</dbReference>
<comment type="caution">
    <text evidence="1">The sequence shown here is derived from an EMBL/GenBank/DDBJ whole genome shotgun (WGS) entry which is preliminary data.</text>
</comment>
<evidence type="ECO:0000313" key="2">
    <source>
        <dbReference type="Proteomes" id="UP000868515"/>
    </source>
</evidence>
<organism evidence="1 2">
    <name type="scientific">Salmonella enterica subsp. enterica serovar Rough O:d:1,7</name>
    <dbReference type="NCBI Taxonomy" id="1974323"/>
    <lineage>
        <taxon>Bacteria</taxon>
        <taxon>Pseudomonadati</taxon>
        <taxon>Pseudomonadota</taxon>
        <taxon>Gammaproteobacteria</taxon>
        <taxon>Enterobacterales</taxon>
        <taxon>Enterobacteriaceae</taxon>
        <taxon>Salmonella</taxon>
    </lineage>
</organism>
<accession>A0A974QGL8</accession>
<protein>
    <submittedName>
        <fullName evidence="1">Uncharacterized protein</fullName>
    </submittedName>
</protein>
<proteinExistence type="predicted"/>